<evidence type="ECO:0000313" key="1">
    <source>
        <dbReference type="EMBL" id="EDW48617.1"/>
    </source>
</evidence>
<dbReference type="STRING" id="7238.B4HPH9"/>
<dbReference type="OrthoDB" id="6479173at2759"/>
<dbReference type="EMBL" id="CH480816">
    <property type="protein sequence ID" value="EDW48617.1"/>
    <property type="molecule type" value="Genomic_DNA"/>
</dbReference>
<name>B4HPH9_DROSE</name>
<sequence>MLLQQCEKIINLDQHFTECWNTSPLRNFDFIISLLSVISLSVVKMAAIPQGAFAACKIREQFNERELIIARMRTAAADKGSVDNGHAATQREYSPNKYNDKLMNSIWGLYNRYSPHNVKKNEYAPTK</sequence>
<dbReference type="KEGG" id="dse:6609958"/>
<evidence type="ECO:0000313" key="2">
    <source>
        <dbReference type="Proteomes" id="UP000001292"/>
    </source>
</evidence>
<accession>B4HPH9</accession>
<protein>
    <submittedName>
        <fullName evidence="1">GM19824</fullName>
    </submittedName>
</protein>
<gene>
    <name evidence="1" type="primary">Dsec\GM19824</name>
    <name evidence="1" type="ORF">Dsec_GM19824</name>
</gene>
<dbReference type="PhylomeDB" id="B4HPH9"/>
<dbReference type="AlphaFoldDB" id="B4HPH9"/>
<organism evidence="2">
    <name type="scientific">Drosophila sechellia</name>
    <name type="common">Fruit fly</name>
    <dbReference type="NCBI Taxonomy" id="7238"/>
    <lineage>
        <taxon>Eukaryota</taxon>
        <taxon>Metazoa</taxon>
        <taxon>Ecdysozoa</taxon>
        <taxon>Arthropoda</taxon>
        <taxon>Hexapoda</taxon>
        <taxon>Insecta</taxon>
        <taxon>Pterygota</taxon>
        <taxon>Neoptera</taxon>
        <taxon>Endopterygota</taxon>
        <taxon>Diptera</taxon>
        <taxon>Brachycera</taxon>
        <taxon>Muscomorpha</taxon>
        <taxon>Ephydroidea</taxon>
        <taxon>Drosophilidae</taxon>
        <taxon>Drosophila</taxon>
        <taxon>Sophophora</taxon>
    </lineage>
</organism>
<dbReference type="HOGENOM" id="CLU_148893_0_0_1"/>
<dbReference type="OMA" id="QHFAECW"/>
<dbReference type="Proteomes" id="UP000001292">
    <property type="component" value="Unassembled WGS sequence"/>
</dbReference>
<keyword evidence="2" id="KW-1185">Reference proteome</keyword>
<proteinExistence type="predicted"/>
<reference evidence="1 2" key="1">
    <citation type="journal article" date="2007" name="Nature">
        <title>Evolution of genes and genomes on the Drosophila phylogeny.</title>
        <authorList>
            <consortium name="Drosophila 12 Genomes Consortium"/>
            <person name="Clark A.G."/>
            <person name="Eisen M.B."/>
            <person name="Smith D.R."/>
            <person name="Bergman C.M."/>
            <person name="Oliver B."/>
            <person name="Markow T.A."/>
            <person name="Kaufman T.C."/>
            <person name="Kellis M."/>
            <person name="Gelbart W."/>
            <person name="Iyer V.N."/>
            <person name="Pollard D.A."/>
            <person name="Sackton T.B."/>
            <person name="Larracuente A.M."/>
            <person name="Singh N.D."/>
            <person name="Abad J.P."/>
            <person name="Abt D.N."/>
            <person name="Adryan B."/>
            <person name="Aguade M."/>
            <person name="Akashi H."/>
            <person name="Anderson W.W."/>
            <person name="Aquadro C.F."/>
            <person name="Ardell D.H."/>
            <person name="Arguello R."/>
            <person name="Artieri C.G."/>
            <person name="Barbash D.A."/>
            <person name="Barker D."/>
            <person name="Barsanti P."/>
            <person name="Batterham P."/>
            <person name="Batzoglou S."/>
            <person name="Begun D."/>
            <person name="Bhutkar A."/>
            <person name="Blanco E."/>
            <person name="Bosak S.A."/>
            <person name="Bradley R.K."/>
            <person name="Brand A.D."/>
            <person name="Brent M.R."/>
            <person name="Brooks A.N."/>
            <person name="Brown R.H."/>
            <person name="Butlin R.K."/>
            <person name="Caggese C."/>
            <person name="Calvi B.R."/>
            <person name="Bernardo de Carvalho A."/>
            <person name="Caspi A."/>
            <person name="Castrezana S."/>
            <person name="Celniker S.E."/>
            <person name="Chang J.L."/>
            <person name="Chapple C."/>
            <person name="Chatterji S."/>
            <person name="Chinwalla A."/>
            <person name="Civetta A."/>
            <person name="Clifton S.W."/>
            <person name="Comeron J.M."/>
            <person name="Costello J.C."/>
            <person name="Coyne J.A."/>
            <person name="Daub J."/>
            <person name="David R.G."/>
            <person name="Delcher A.L."/>
            <person name="Delehaunty K."/>
            <person name="Do C.B."/>
            <person name="Ebling H."/>
            <person name="Edwards K."/>
            <person name="Eickbush T."/>
            <person name="Evans J.D."/>
            <person name="Filipski A."/>
            <person name="Findeiss S."/>
            <person name="Freyhult E."/>
            <person name="Fulton L."/>
            <person name="Fulton R."/>
            <person name="Garcia A.C."/>
            <person name="Gardiner A."/>
            <person name="Garfield D.A."/>
            <person name="Garvin B.E."/>
            <person name="Gibson G."/>
            <person name="Gilbert D."/>
            <person name="Gnerre S."/>
            <person name="Godfrey J."/>
            <person name="Good R."/>
            <person name="Gotea V."/>
            <person name="Gravely B."/>
            <person name="Greenberg A.J."/>
            <person name="Griffiths-Jones S."/>
            <person name="Gross S."/>
            <person name="Guigo R."/>
            <person name="Gustafson E.A."/>
            <person name="Haerty W."/>
            <person name="Hahn M.W."/>
            <person name="Halligan D.L."/>
            <person name="Halpern A.L."/>
            <person name="Halter G.M."/>
            <person name="Han M.V."/>
            <person name="Heger A."/>
            <person name="Hillier L."/>
            <person name="Hinrichs A.S."/>
            <person name="Holmes I."/>
            <person name="Hoskins R.A."/>
            <person name="Hubisz M.J."/>
            <person name="Hultmark D."/>
            <person name="Huntley M.A."/>
            <person name="Jaffe D.B."/>
            <person name="Jagadeeshan S."/>
            <person name="Jeck W.R."/>
            <person name="Johnson J."/>
            <person name="Jones C.D."/>
            <person name="Jordan W.C."/>
            <person name="Karpen G.H."/>
            <person name="Kataoka E."/>
            <person name="Keightley P.D."/>
            <person name="Kheradpour P."/>
            <person name="Kirkness E.F."/>
            <person name="Koerich L.B."/>
            <person name="Kristiansen K."/>
            <person name="Kudrna D."/>
            <person name="Kulathinal R.J."/>
            <person name="Kumar S."/>
            <person name="Kwok R."/>
            <person name="Lander E."/>
            <person name="Langley C.H."/>
            <person name="Lapoint R."/>
            <person name="Lazzaro B.P."/>
            <person name="Lee S.J."/>
            <person name="Levesque L."/>
            <person name="Li R."/>
            <person name="Lin C.F."/>
            <person name="Lin M.F."/>
            <person name="Lindblad-Toh K."/>
            <person name="Llopart A."/>
            <person name="Long M."/>
            <person name="Low L."/>
            <person name="Lozovsky E."/>
            <person name="Lu J."/>
            <person name="Luo M."/>
            <person name="Machado C.A."/>
            <person name="Makalowski W."/>
            <person name="Marzo M."/>
            <person name="Matsuda M."/>
            <person name="Matzkin L."/>
            <person name="McAllister B."/>
            <person name="McBride C.S."/>
            <person name="McKernan B."/>
            <person name="McKernan K."/>
            <person name="Mendez-Lago M."/>
            <person name="Minx P."/>
            <person name="Mollenhauer M.U."/>
            <person name="Montooth K."/>
            <person name="Mount S.M."/>
            <person name="Mu X."/>
            <person name="Myers E."/>
            <person name="Negre B."/>
            <person name="Newfeld S."/>
            <person name="Nielsen R."/>
            <person name="Noor M.A."/>
            <person name="O'Grady P."/>
            <person name="Pachter L."/>
            <person name="Papaceit M."/>
            <person name="Parisi M.J."/>
            <person name="Parisi M."/>
            <person name="Parts L."/>
            <person name="Pedersen J.S."/>
            <person name="Pesole G."/>
            <person name="Phillippy A.M."/>
            <person name="Ponting C.P."/>
            <person name="Pop M."/>
            <person name="Porcelli D."/>
            <person name="Powell J.R."/>
            <person name="Prohaska S."/>
            <person name="Pruitt K."/>
            <person name="Puig M."/>
            <person name="Quesneville H."/>
            <person name="Ram K.R."/>
            <person name="Rand D."/>
            <person name="Rasmussen M.D."/>
            <person name="Reed L.K."/>
            <person name="Reenan R."/>
            <person name="Reily A."/>
            <person name="Remington K.A."/>
            <person name="Rieger T.T."/>
            <person name="Ritchie M.G."/>
            <person name="Robin C."/>
            <person name="Rogers Y.H."/>
            <person name="Rohde C."/>
            <person name="Rozas J."/>
            <person name="Rubenfield M.J."/>
            <person name="Ruiz A."/>
            <person name="Russo S."/>
            <person name="Salzberg S.L."/>
            <person name="Sanchez-Gracia A."/>
            <person name="Saranga D.J."/>
            <person name="Sato H."/>
            <person name="Schaeffer S.W."/>
            <person name="Schatz M.C."/>
            <person name="Schlenke T."/>
            <person name="Schwartz R."/>
            <person name="Segarra C."/>
            <person name="Singh R.S."/>
            <person name="Sirot L."/>
            <person name="Sirota M."/>
            <person name="Sisneros N.B."/>
            <person name="Smith C.D."/>
            <person name="Smith T.F."/>
            <person name="Spieth J."/>
            <person name="Stage D.E."/>
            <person name="Stark A."/>
            <person name="Stephan W."/>
            <person name="Strausberg R.L."/>
            <person name="Strempel S."/>
            <person name="Sturgill D."/>
            <person name="Sutton G."/>
            <person name="Sutton G.G."/>
            <person name="Tao W."/>
            <person name="Teichmann S."/>
            <person name="Tobari Y.N."/>
            <person name="Tomimura Y."/>
            <person name="Tsolas J.M."/>
            <person name="Valente V.L."/>
            <person name="Venter E."/>
            <person name="Venter J.C."/>
            <person name="Vicario S."/>
            <person name="Vieira F.G."/>
            <person name="Vilella A.J."/>
            <person name="Villasante A."/>
            <person name="Walenz B."/>
            <person name="Wang J."/>
            <person name="Wasserman M."/>
            <person name="Watts T."/>
            <person name="Wilson D."/>
            <person name="Wilson R.K."/>
            <person name="Wing R.A."/>
            <person name="Wolfner M.F."/>
            <person name="Wong A."/>
            <person name="Wong G.K."/>
            <person name="Wu C.I."/>
            <person name="Wu G."/>
            <person name="Yamamoto D."/>
            <person name="Yang H.P."/>
            <person name="Yang S.P."/>
            <person name="Yorke J.A."/>
            <person name="Yoshida K."/>
            <person name="Zdobnov E."/>
            <person name="Zhang P."/>
            <person name="Zhang Y."/>
            <person name="Zimin A.V."/>
            <person name="Baldwin J."/>
            <person name="Abdouelleil A."/>
            <person name="Abdulkadir J."/>
            <person name="Abebe A."/>
            <person name="Abera B."/>
            <person name="Abreu J."/>
            <person name="Acer S.C."/>
            <person name="Aftuck L."/>
            <person name="Alexander A."/>
            <person name="An P."/>
            <person name="Anderson E."/>
            <person name="Anderson S."/>
            <person name="Arachi H."/>
            <person name="Azer M."/>
            <person name="Bachantsang P."/>
            <person name="Barry A."/>
            <person name="Bayul T."/>
            <person name="Berlin A."/>
            <person name="Bessette D."/>
            <person name="Bloom T."/>
            <person name="Blye J."/>
            <person name="Boguslavskiy L."/>
            <person name="Bonnet C."/>
            <person name="Boukhgalter B."/>
            <person name="Bourzgui I."/>
            <person name="Brown A."/>
            <person name="Cahill P."/>
            <person name="Channer S."/>
            <person name="Cheshatsang Y."/>
            <person name="Chuda L."/>
            <person name="Citroen M."/>
            <person name="Collymore A."/>
            <person name="Cooke P."/>
            <person name="Costello M."/>
            <person name="D'Aco K."/>
            <person name="Daza R."/>
            <person name="De Haan G."/>
            <person name="DeGray S."/>
            <person name="DeMaso C."/>
            <person name="Dhargay N."/>
            <person name="Dooley K."/>
            <person name="Dooley E."/>
            <person name="Doricent M."/>
            <person name="Dorje P."/>
            <person name="Dorjee K."/>
            <person name="Dupes A."/>
            <person name="Elong R."/>
            <person name="Falk J."/>
            <person name="Farina A."/>
            <person name="Faro S."/>
            <person name="Ferguson D."/>
            <person name="Fisher S."/>
            <person name="Foley C.D."/>
            <person name="Franke A."/>
            <person name="Friedrich D."/>
            <person name="Gadbois L."/>
            <person name="Gearin G."/>
            <person name="Gearin C.R."/>
            <person name="Giannoukos G."/>
            <person name="Goode T."/>
            <person name="Graham J."/>
            <person name="Grandbois E."/>
            <person name="Grewal S."/>
            <person name="Gyaltsen K."/>
            <person name="Hafez N."/>
            <person name="Hagos B."/>
            <person name="Hall J."/>
            <person name="Henson C."/>
            <person name="Hollinger A."/>
            <person name="Honan T."/>
            <person name="Huard M.D."/>
            <person name="Hughes L."/>
            <person name="Hurhula B."/>
            <person name="Husby M.E."/>
            <person name="Kamat A."/>
            <person name="Kanga B."/>
            <person name="Kashin S."/>
            <person name="Khazanovich D."/>
            <person name="Kisner P."/>
            <person name="Lance K."/>
            <person name="Lara M."/>
            <person name="Lee W."/>
            <person name="Lennon N."/>
            <person name="Letendre F."/>
            <person name="LeVine R."/>
            <person name="Lipovsky A."/>
            <person name="Liu X."/>
            <person name="Liu J."/>
            <person name="Liu S."/>
            <person name="Lokyitsang T."/>
            <person name="Lokyitsang Y."/>
            <person name="Lubonja R."/>
            <person name="Lui A."/>
            <person name="MacDonald P."/>
            <person name="Magnisalis V."/>
            <person name="Maru K."/>
            <person name="Matthews C."/>
            <person name="McCusker W."/>
            <person name="McDonough S."/>
            <person name="Mehta T."/>
            <person name="Meldrim J."/>
            <person name="Meneus L."/>
            <person name="Mihai O."/>
            <person name="Mihalev A."/>
            <person name="Mihova T."/>
            <person name="Mittelman R."/>
            <person name="Mlenga V."/>
            <person name="Montmayeur A."/>
            <person name="Mulrain L."/>
            <person name="Navidi A."/>
            <person name="Naylor J."/>
            <person name="Negash T."/>
            <person name="Nguyen T."/>
            <person name="Nguyen N."/>
            <person name="Nicol R."/>
            <person name="Norbu C."/>
            <person name="Norbu N."/>
            <person name="Novod N."/>
            <person name="O'Neill B."/>
            <person name="Osman S."/>
            <person name="Markiewicz E."/>
            <person name="Oyono O.L."/>
            <person name="Patti C."/>
            <person name="Phunkhang P."/>
            <person name="Pierre F."/>
            <person name="Priest M."/>
            <person name="Raghuraman S."/>
            <person name="Rege F."/>
            <person name="Reyes R."/>
            <person name="Rise C."/>
            <person name="Rogov P."/>
            <person name="Ross K."/>
            <person name="Ryan E."/>
            <person name="Settipalli S."/>
            <person name="Shea T."/>
            <person name="Sherpa N."/>
            <person name="Shi L."/>
            <person name="Shih D."/>
            <person name="Sparrow T."/>
            <person name="Spaulding J."/>
            <person name="Stalker J."/>
            <person name="Stange-Thomann N."/>
            <person name="Stavropoulos S."/>
            <person name="Stone C."/>
            <person name="Strader C."/>
            <person name="Tesfaye S."/>
            <person name="Thomson T."/>
            <person name="Thoulutsang Y."/>
            <person name="Thoulutsang D."/>
            <person name="Topham K."/>
            <person name="Topping I."/>
            <person name="Tsamla T."/>
            <person name="Vassiliev H."/>
            <person name="Vo A."/>
            <person name="Wangchuk T."/>
            <person name="Wangdi T."/>
            <person name="Weiand M."/>
            <person name="Wilkinson J."/>
            <person name="Wilson A."/>
            <person name="Yadav S."/>
            <person name="Young G."/>
            <person name="Yu Q."/>
            <person name="Zembek L."/>
            <person name="Zhong D."/>
            <person name="Zimmer A."/>
            <person name="Zwirko Z."/>
            <person name="Jaffe D.B."/>
            <person name="Alvarez P."/>
            <person name="Brockman W."/>
            <person name="Butler J."/>
            <person name="Chin C."/>
            <person name="Gnerre S."/>
            <person name="Grabherr M."/>
            <person name="Kleber M."/>
            <person name="Mauceli E."/>
            <person name="MacCallum I."/>
        </authorList>
    </citation>
    <scope>NUCLEOTIDE SEQUENCE [LARGE SCALE GENOMIC DNA]</scope>
    <source>
        <strain evidence="2">Rob3c / Tucson 14021-0248.25</strain>
    </source>
</reference>